<evidence type="ECO:0000313" key="1">
    <source>
        <dbReference type="EMBL" id="KPL52084.1"/>
    </source>
</evidence>
<dbReference type="EMBL" id="LJYW01000001">
    <property type="protein sequence ID" value="KPL52084.1"/>
    <property type="molecule type" value="Genomic_DNA"/>
</dbReference>
<evidence type="ECO:0000313" key="2">
    <source>
        <dbReference type="Proteomes" id="UP000048984"/>
    </source>
</evidence>
<dbReference type="PANTHER" id="PTHR42110:SF1">
    <property type="entry name" value="L-ASPARAGINASE, PUTATIVE (AFU_ORTHOLOGUE AFUA_3G11890)-RELATED"/>
    <property type="match status" value="1"/>
</dbReference>
<protein>
    <submittedName>
        <fullName evidence="1">Asparaginase</fullName>
    </submittedName>
</protein>
<reference evidence="1 2" key="2">
    <citation type="submission" date="2015-10" db="EMBL/GenBank/DDBJ databases">
        <title>Draft Genome Sequence of Prosthecomicrobium hirschii ATCC 27832.</title>
        <authorList>
            <person name="Daniel J."/>
            <person name="Givan S.A."/>
            <person name="Brun Y.V."/>
            <person name="Brown P.J."/>
        </authorList>
    </citation>
    <scope>NUCLEOTIDE SEQUENCE [LARGE SCALE GENOMIC DNA]</scope>
    <source>
        <strain evidence="1 2">16</strain>
    </source>
</reference>
<dbReference type="RefSeq" id="WP_054358247.1">
    <property type="nucleotide sequence ID" value="NZ_LJYW01000001.1"/>
</dbReference>
<dbReference type="PANTHER" id="PTHR42110">
    <property type="entry name" value="L-ASPARAGINASE, PUTATIVE (AFU_ORTHOLOGUE AFUA_3G11890)-RELATED"/>
    <property type="match status" value="1"/>
</dbReference>
<sequence>MPVVPILVEVLRGSLVESAHRASVVVSDAEGRVRLGLGDTARAVFPRSAVKIVQALPLVESGAADAYGFGAQELALAAASHNGEDWHVATAAAMLARAHRSEADLECGAHWPARQEDCGRLHVAGLKPGALHNNCSGKHAGFVCYACHAGIDPKGYTAVDHPVQQAAKAALEDVFGTVLGVESCGIDGCSIPTWAIPLDRLATGMARLATGQGLAPGRAAAARRIMEASIAEPFMVAGTKRFCTDFMTALGGVAYAKTGAEGVFCAAIPSLGLGIAVKCDDGASRAAEVVVATVIAALLGRSDAPELERFLRPVLTNWNRMTVGGLRPSAELVEAAATLAP</sequence>
<keyword evidence="2" id="KW-1185">Reference proteome</keyword>
<proteinExistence type="predicted"/>
<dbReference type="Pfam" id="PF06089">
    <property type="entry name" value="Asparaginase_II"/>
    <property type="match status" value="1"/>
</dbReference>
<dbReference type="Proteomes" id="UP000048984">
    <property type="component" value="Unassembled WGS sequence"/>
</dbReference>
<comment type="caution">
    <text evidence="1">The sequence shown here is derived from an EMBL/GenBank/DDBJ whole genome shotgun (WGS) entry which is preliminary data.</text>
</comment>
<organism evidence="1 2">
    <name type="scientific">Prosthecodimorpha hirschii</name>
    <dbReference type="NCBI Taxonomy" id="665126"/>
    <lineage>
        <taxon>Bacteria</taxon>
        <taxon>Pseudomonadati</taxon>
        <taxon>Pseudomonadota</taxon>
        <taxon>Alphaproteobacteria</taxon>
        <taxon>Hyphomicrobiales</taxon>
        <taxon>Ancalomicrobiaceae</taxon>
        <taxon>Prosthecodimorpha</taxon>
    </lineage>
</organism>
<accession>A0A0P6WBT8</accession>
<dbReference type="AlphaFoldDB" id="A0A0P6WBT8"/>
<dbReference type="InterPro" id="IPR010349">
    <property type="entry name" value="Asparaginase_II"/>
</dbReference>
<gene>
    <name evidence="1" type="ORF">ABB55_07465</name>
</gene>
<reference evidence="1 2" key="1">
    <citation type="submission" date="2015-09" db="EMBL/GenBank/DDBJ databases">
        <authorList>
            <person name="Jackson K.R."/>
            <person name="Lunt B.L."/>
            <person name="Fisher J.N.B."/>
            <person name="Gardner A.V."/>
            <person name="Bailey M.E."/>
            <person name="Deus L.M."/>
            <person name="Earl A.S."/>
            <person name="Gibby P.D."/>
            <person name="Hartmann K.A."/>
            <person name="Liu J.E."/>
            <person name="Manci A.M."/>
            <person name="Nielsen D.A."/>
            <person name="Solomon M.B."/>
            <person name="Breakwell D.P."/>
            <person name="Burnett S.H."/>
            <person name="Grose J.H."/>
        </authorList>
    </citation>
    <scope>NUCLEOTIDE SEQUENCE [LARGE SCALE GENOMIC DNA]</scope>
    <source>
        <strain evidence="1 2">16</strain>
    </source>
</reference>
<name>A0A0P6WBT8_9HYPH</name>